<proteinExistence type="predicted"/>
<sequence>MNISWGRRWAAYLLRPVFLGTLCFGVGTLFATSLLVPTMWSEKAAGWASAISTFLAVVAALVIADRQVEVAREAAAVERASAIELQQSARAESSRRDLQRATRLAHAFARELGYARRELAVKLVNWTPARMSNPTPAELDGFVMDKPLPDLSMLTSFSSELEGFADDDAFAILSVLATWNFYNRPPGIEPAEINAMGPVSRGKMAASRCRFGLELFDLMGELINKLYSYYESHAAISGRFVDDLPPVVSAELSALKFALGLHGK</sequence>
<feature type="transmembrane region" description="Helical" evidence="1">
    <location>
        <begin position="12"/>
        <end position="32"/>
    </location>
</feature>
<evidence type="ECO:0000313" key="2">
    <source>
        <dbReference type="EMBL" id="MBZ3925115.1"/>
    </source>
</evidence>
<dbReference type="EMBL" id="LOKL01000121">
    <property type="protein sequence ID" value="MBZ3925115.1"/>
    <property type="molecule type" value="Genomic_DNA"/>
</dbReference>
<dbReference type="AlphaFoldDB" id="A0AAW4RLE0"/>
<dbReference type="Proteomes" id="UP000825388">
    <property type="component" value="Unassembled WGS sequence"/>
</dbReference>
<feature type="transmembrane region" description="Helical" evidence="1">
    <location>
        <begin position="44"/>
        <end position="64"/>
    </location>
</feature>
<evidence type="ECO:0000256" key="1">
    <source>
        <dbReference type="SAM" id="Phobius"/>
    </source>
</evidence>
<comment type="caution">
    <text evidence="2">The sequence shown here is derived from an EMBL/GenBank/DDBJ whole genome shotgun (WGS) entry which is preliminary data.</text>
</comment>
<keyword evidence="1" id="KW-1133">Transmembrane helix</keyword>
<gene>
    <name evidence="2" type="ORF">Xseb_14215</name>
</gene>
<protein>
    <recommendedName>
        <fullName evidence="4">DUF4760 domain-containing protein</fullName>
    </recommendedName>
</protein>
<evidence type="ECO:0000313" key="3">
    <source>
        <dbReference type="Proteomes" id="UP000825388"/>
    </source>
</evidence>
<reference evidence="2" key="1">
    <citation type="submission" date="2015-12" db="EMBL/GenBank/DDBJ databases">
        <authorList>
            <person name="Bansal K."/>
            <person name="Midha S."/>
            <person name="Patil P.B."/>
        </authorList>
    </citation>
    <scope>NUCLEOTIDE SEQUENCE</scope>
    <source>
        <strain evidence="2">LMG867</strain>
    </source>
</reference>
<organism evidence="2 3">
    <name type="scientific">Xanthomonas citri pv. sesbaniae</name>
    <dbReference type="NCBI Taxonomy" id="473425"/>
    <lineage>
        <taxon>Bacteria</taxon>
        <taxon>Pseudomonadati</taxon>
        <taxon>Pseudomonadota</taxon>
        <taxon>Gammaproteobacteria</taxon>
        <taxon>Lysobacterales</taxon>
        <taxon>Lysobacteraceae</taxon>
        <taxon>Xanthomonas</taxon>
    </lineage>
</organism>
<dbReference type="RefSeq" id="WP_039586182.1">
    <property type="nucleotide sequence ID" value="NZ_LOKL01000121.1"/>
</dbReference>
<keyword evidence="1" id="KW-0812">Transmembrane</keyword>
<accession>A0AAW4RLE0</accession>
<keyword evidence="1" id="KW-0472">Membrane</keyword>
<evidence type="ECO:0008006" key="4">
    <source>
        <dbReference type="Google" id="ProtNLM"/>
    </source>
</evidence>
<name>A0AAW4RLE0_XANCI</name>